<dbReference type="InterPro" id="IPR044961">
    <property type="entry name" value="MS5/SDI1"/>
</dbReference>
<dbReference type="PANTHER" id="PTHR36326">
    <property type="entry name" value="PROTEIN POLLENLESS 3-LIKE 2"/>
    <property type="match status" value="1"/>
</dbReference>
<dbReference type="Proteomes" id="UP001162131">
    <property type="component" value="Unassembled WGS sequence"/>
</dbReference>
<keyword evidence="7" id="KW-1185">Reference proteome</keyword>
<comment type="subcellular location">
    <subcellularLocation>
        <location evidence="1">Nucleus</location>
    </subcellularLocation>
</comment>
<evidence type="ECO:0000313" key="7">
    <source>
        <dbReference type="Proteomes" id="UP001162131"/>
    </source>
</evidence>
<dbReference type="Gene3D" id="1.25.40.10">
    <property type="entry name" value="Tetratricopeptide repeat domain"/>
    <property type="match status" value="1"/>
</dbReference>
<reference evidence="6" key="1">
    <citation type="submission" date="2021-09" db="EMBL/GenBank/DDBJ databases">
        <authorList>
            <consortium name="AG Swart"/>
            <person name="Singh M."/>
            <person name="Singh A."/>
            <person name="Seah K."/>
            <person name="Emmerich C."/>
        </authorList>
    </citation>
    <scope>NUCLEOTIDE SEQUENCE</scope>
    <source>
        <strain evidence="6">ATCC30299</strain>
    </source>
</reference>
<dbReference type="GO" id="GO:0005634">
    <property type="term" value="C:nucleus"/>
    <property type="evidence" value="ECO:0007669"/>
    <property type="project" value="UniProtKB-SubCell"/>
</dbReference>
<protein>
    <recommendedName>
        <fullName evidence="8">RRM domain-containing protein</fullName>
    </recommendedName>
</protein>
<dbReference type="PANTHER" id="PTHR36326:SF7">
    <property type="entry name" value="PROTEIN POLLENLESS 3-LIKE 2"/>
    <property type="match status" value="1"/>
</dbReference>
<evidence type="ECO:0000256" key="5">
    <source>
        <dbReference type="SAM" id="MobiDB-lite"/>
    </source>
</evidence>
<proteinExistence type="predicted"/>
<evidence type="ECO:0000256" key="2">
    <source>
        <dbReference type="ARBA" id="ARBA00022737"/>
    </source>
</evidence>
<dbReference type="SUPFAM" id="SSF54928">
    <property type="entry name" value="RNA-binding domain, RBD"/>
    <property type="match status" value="1"/>
</dbReference>
<keyword evidence="3" id="KW-0175">Coiled coil</keyword>
<evidence type="ECO:0008006" key="8">
    <source>
        <dbReference type="Google" id="ProtNLM"/>
    </source>
</evidence>
<comment type="caution">
    <text evidence="6">The sequence shown here is derived from an EMBL/GenBank/DDBJ whole genome shotgun (WGS) entry which is preliminary data.</text>
</comment>
<evidence type="ECO:0000256" key="3">
    <source>
        <dbReference type="ARBA" id="ARBA00023054"/>
    </source>
</evidence>
<keyword evidence="4" id="KW-0539">Nucleus</keyword>
<sequence length="298" mass="34154">MNLTDQEIDSLFKPKAVQKDVVWEPDYYIELHGIKFRDIATMPSYRKQDSLITKISPLQSPATKSDSDGDTLPIPKGDSPYALAKRVEYVDKDLNKAKELYQKAIDTGHRTESAIKDLASILHQEKRTKEACELLMKYSHVFTDQAKFKNLYENLNRQIIPSGNCLNQSLRLSPLNSHDNEATVKKLFKNPRRILSIKIKTDHSKVKFAIIDFASHSAARKTLESFHRWERYRIDWLSVTGEIAAPVIHPYHKRPDTGINNKKSAENTPLASPLERARKDKDHTFAEQLLGKDLFSVL</sequence>
<feature type="compositionally biased region" description="Polar residues" evidence="5">
    <location>
        <begin position="258"/>
        <end position="270"/>
    </location>
</feature>
<keyword evidence="2" id="KW-0677">Repeat</keyword>
<accession>A0AAU9I8U0</accession>
<evidence type="ECO:0000313" key="6">
    <source>
        <dbReference type="EMBL" id="CAG9310380.1"/>
    </source>
</evidence>
<dbReference type="InterPro" id="IPR035979">
    <property type="entry name" value="RBD_domain_sf"/>
</dbReference>
<dbReference type="CDD" id="cd00590">
    <property type="entry name" value="RRM_SF"/>
    <property type="match status" value="1"/>
</dbReference>
<dbReference type="EMBL" id="CAJZBQ010000002">
    <property type="protein sequence ID" value="CAG9310380.1"/>
    <property type="molecule type" value="Genomic_DNA"/>
</dbReference>
<dbReference type="GO" id="GO:0003676">
    <property type="term" value="F:nucleic acid binding"/>
    <property type="evidence" value="ECO:0007669"/>
    <property type="project" value="InterPro"/>
</dbReference>
<evidence type="ECO:0000256" key="4">
    <source>
        <dbReference type="ARBA" id="ARBA00023242"/>
    </source>
</evidence>
<name>A0AAU9I8U0_9CILI</name>
<dbReference type="AlphaFoldDB" id="A0AAU9I8U0"/>
<evidence type="ECO:0000256" key="1">
    <source>
        <dbReference type="ARBA" id="ARBA00004123"/>
    </source>
</evidence>
<feature type="region of interest" description="Disordered" evidence="5">
    <location>
        <begin position="253"/>
        <end position="277"/>
    </location>
</feature>
<dbReference type="InterPro" id="IPR011990">
    <property type="entry name" value="TPR-like_helical_dom_sf"/>
</dbReference>
<feature type="region of interest" description="Disordered" evidence="5">
    <location>
        <begin position="56"/>
        <end position="77"/>
    </location>
</feature>
<dbReference type="SUPFAM" id="SSF81901">
    <property type="entry name" value="HCP-like"/>
    <property type="match status" value="1"/>
</dbReference>
<organism evidence="6 7">
    <name type="scientific">Blepharisma stoltei</name>
    <dbReference type="NCBI Taxonomy" id="1481888"/>
    <lineage>
        <taxon>Eukaryota</taxon>
        <taxon>Sar</taxon>
        <taxon>Alveolata</taxon>
        <taxon>Ciliophora</taxon>
        <taxon>Postciliodesmatophora</taxon>
        <taxon>Heterotrichea</taxon>
        <taxon>Heterotrichida</taxon>
        <taxon>Blepharismidae</taxon>
        <taxon>Blepharisma</taxon>
    </lineage>
</organism>
<gene>
    <name evidence="6" type="ORF">BSTOLATCC_MIC1231</name>
</gene>